<protein>
    <submittedName>
        <fullName evidence="2">Uncharacterized protein</fullName>
    </submittedName>
</protein>
<gene>
    <name evidence="2" type="ORF">DCAF_LOCUS22991</name>
</gene>
<comment type="caution">
    <text evidence="2">The sequence shown here is derived from an EMBL/GenBank/DDBJ whole genome shotgun (WGS) entry which is preliminary data.</text>
</comment>
<keyword evidence="3" id="KW-1185">Reference proteome</keyword>
<feature type="region of interest" description="Disordered" evidence="1">
    <location>
        <begin position="30"/>
        <end position="51"/>
    </location>
</feature>
<name>A0AAV1SGV3_9ROSI</name>
<accession>A0AAV1SGV3</accession>
<reference evidence="2 3" key="1">
    <citation type="submission" date="2024-01" db="EMBL/GenBank/DDBJ databases">
        <authorList>
            <person name="Waweru B."/>
        </authorList>
    </citation>
    <scope>NUCLEOTIDE SEQUENCE [LARGE SCALE GENOMIC DNA]</scope>
</reference>
<sequence>MGANQSSRVVCLEKRKQGQWYNINKPQMMTVGREPKRQRGNSPPTKRKKGTFEIDDGWDTDMFDYEIDRMIKLSGYEGNHDPKTEEELVRYFGDVQNSKGFDIENDAPWVEGWMHLVDHLRGPKATIIERCARIFVHHYNVKKKGKKILKFDKVVKATRAIECL</sequence>
<dbReference type="EMBL" id="CAWUPB010001184">
    <property type="protein sequence ID" value="CAK7350263.1"/>
    <property type="molecule type" value="Genomic_DNA"/>
</dbReference>
<proteinExistence type="predicted"/>
<organism evidence="2 3">
    <name type="scientific">Dovyalis caffra</name>
    <dbReference type="NCBI Taxonomy" id="77055"/>
    <lineage>
        <taxon>Eukaryota</taxon>
        <taxon>Viridiplantae</taxon>
        <taxon>Streptophyta</taxon>
        <taxon>Embryophyta</taxon>
        <taxon>Tracheophyta</taxon>
        <taxon>Spermatophyta</taxon>
        <taxon>Magnoliopsida</taxon>
        <taxon>eudicotyledons</taxon>
        <taxon>Gunneridae</taxon>
        <taxon>Pentapetalae</taxon>
        <taxon>rosids</taxon>
        <taxon>fabids</taxon>
        <taxon>Malpighiales</taxon>
        <taxon>Salicaceae</taxon>
        <taxon>Flacourtieae</taxon>
        <taxon>Dovyalis</taxon>
    </lineage>
</organism>
<evidence type="ECO:0000313" key="3">
    <source>
        <dbReference type="Proteomes" id="UP001314170"/>
    </source>
</evidence>
<dbReference type="Proteomes" id="UP001314170">
    <property type="component" value="Unassembled WGS sequence"/>
</dbReference>
<dbReference type="AlphaFoldDB" id="A0AAV1SGV3"/>
<evidence type="ECO:0000313" key="2">
    <source>
        <dbReference type="EMBL" id="CAK7350263.1"/>
    </source>
</evidence>
<evidence type="ECO:0000256" key="1">
    <source>
        <dbReference type="SAM" id="MobiDB-lite"/>
    </source>
</evidence>